<comment type="caution">
    <text evidence="4">The sequence shown here is derived from an EMBL/GenBank/DDBJ whole genome shotgun (WGS) entry which is preliminary data.</text>
</comment>
<dbReference type="SMART" id="SM00065">
    <property type="entry name" value="GAF"/>
    <property type="match status" value="2"/>
</dbReference>
<dbReference type="Pfam" id="PF00990">
    <property type="entry name" value="GGDEF"/>
    <property type="match status" value="1"/>
</dbReference>
<dbReference type="RefSeq" id="WP_171202377.1">
    <property type="nucleotide sequence ID" value="NZ_BAAANP010000040.1"/>
</dbReference>
<feature type="region of interest" description="Disordered" evidence="1">
    <location>
        <begin position="1"/>
        <end position="20"/>
    </location>
</feature>
<dbReference type="GO" id="GO:0071111">
    <property type="term" value="F:cyclic-guanylate-specific phosphodiesterase activity"/>
    <property type="evidence" value="ECO:0007669"/>
    <property type="project" value="InterPro"/>
</dbReference>
<dbReference type="InterPro" id="IPR029787">
    <property type="entry name" value="Nucleotide_cyclase"/>
</dbReference>
<dbReference type="InterPro" id="IPR001633">
    <property type="entry name" value="EAL_dom"/>
</dbReference>
<dbReference type="PROSITE" id="PS50883">
    <property type="entry name" value="EAL"/>
    <property type="match status" value="1"/>
</dbReference>
<dbReference type="SUPFAM" id="SSF55073">
    <property type="entry name" value="Nucleotide cyclase"/>
    <property type="match status" value="1"/>
</dbReference>
<dbReference type="CDD" id="cd01948">
    <property type="entry name" value="EAL"/>
    <property type="match status" value="1"/>
</dbReference>
<feature type="domain" description="GGDEF" evidence="3">
    <location>
        <begin position="218"/>
        <end position="341"/>
    </location>
</feature>
<feature type="domain" description="EAL" evidence="2">
    <location>
        <begin position="500"/>
        <end position="741"/>
    </location>
</feature>
<dbReference type="SMART" id="SM00052">
    <property type="entry name" value="EAL"/>
    <property type="match status" value="1"/>
</dbReference>
<dbReference type="InterPro" id="IPR000160">
    <property type="entry name" value="GGDEF_dom"/>
</dbReference>
<dbReference type="Proteomes" id="UP000555552">
    <property type="component" value="Unassembled WGS sequence"/>
</dbReference>
<organism evidence="4 5">
    <name type="scientific">Pseudokineococcus marinus</name>
    <dbReference type="NCBI Taxonomy" id="351215"/>
    <lineage>
        <taxon>Bacteria</taxon>
        <taxon>Bacillati</taxon>
        <taxon>Actinomycetota</taxon>
        <taxon>Actinomycetes</taxon>
        <taxon>Kineosporiales</taxon>
        <taxon>Kineosporiaceae</taxon>
        <taxon>Pseudokineococcus</taxon>
    </lineage>
</organism>
<accession>A0A849BNY0</accession>
<dbReference type="PANTHER" id="PTHR33121">
    <property type="entry name" value="CYCLIC DI-GMP PHOSPHODIESTERASE PDEF"/>
    <property type="match status" value="1"/>
</dbReference>
<evidence type="ECO:0000259" key="2">
    <source>
        <dbReference type="PROSITE" id="PS50883"/>
    </source>
</evidence>
<dbReference type="NCBIfam" id="TIGR00254">
    <property type="entry name" value="GGDEF"/>
    <property type="match status" value="1"/>
</dbReference>
<proteinExistence type="predicted"/>
<dbReference type="PANTHER" id="PTHR33121:SF70">
    <property type="entry name" value="SIGNALING PROTEIN YKOW"/>
    <property type="match status" value="1"/>
</dbReference>
<evidence type="ECO:0000259" key="3">
    <source>
        <dbReference type="PROSITE" id="PS50887"/>
    </source>
</evidence>
<dbReference type="Gene3D" id="3.20.20.450">
    <property type="entry name" value="EAL domain"/>
    <property type="match status" value="1"/>
</dbReference>
<reference evidence="4 5" key="1">
    <citation type="submission" date="2020-05" db="EMBL/GenBank/DDBJ databases">
        <title>MicrobeNet Type strains.</title>
        <authorList>
            <person name="Nicholson A.C."/>
        </authorList>
    </citation>
    <scope>NUCLEOTIDE SEQUENCE [LARGE SCALE GENOMIC DNA]</scope>
    <source>
        <strain evidence="4 5">JCM 14547</strain>
    </source>
</reference>
<gene>
    <name evidence="4" type="ORF">HLB09_05385</name>
</gene>
<evidence type="ECO:0000256" key="1">
    <source>
        <dbReference type="SAM" id="MobiDB-lite"/>
    </source>
</evidence>
<dbReference type="Pfam" id="PF00563">
    <property type="entry name" value="EAL"/>
    <property type="match status" value="1"/>
</dbReference>
<dbReference type="InterPro" id="IPR043128">
    <property type="entry name" value="Rev_trsase/Diguanyl_cyclase"/>
</dbReference>
<sequence>MSVDAGGHGTGGDAAVAPRPPSAAVAVQDFSTAARTALRDLQRRFGMESWLLARRRGEEYVVIATADDDDPFGGRVGLVRRWDETFCARMVDGSAPMVAPVVDDAPAYAQMRAVTGLDPGSYLTVPVEGPDGELLGALCAAGRDPRGPELEAALPSVRVHAALLGLLLSYEVSLEREVRRAERAEAAAATDALTGAASRRAWDAAVAAEESRARRHGTPAGVLVVDLDGLKAVNDGEGHDAGDALLRRTAEVVREHVRGGDLLARLGGDEFGVLLVEAPWPVVEERARVLREALAAHGVEASVGAGAHEGDGDLCAAWRAADARMYAEKALRRSAAATRAPALPRPRPPAAPAPVSGVDALLDLVRAQLGMDAAFVSRREGERVVYRHVSAGDPALLQPGDSEPFDGTYCRLVVARELEEVVPDTAAHPTTAAMRGTRAGIGAYVGVPLHRGDGSLYGTLCTVSRSSRRELRPRDAEVLRSLGPVLVGLLQEEERAEGTHSRVVADLDALEAAGGPATALQGIVDLGTGRVVGAEALARFPAPGSAPGPWFSRAERAGEAERLDLLCLRSALGHVERVAGHLSVNASPRTVLSPAFADLLEEATGRGRLDGLAVEITEHEPVDDYAALAAALAPLRERGLAVAVDDAGAGFASMRHVVQLAPDVVKIDMSIVRDVHRSLGASAMAAALVGFARRTGAHTVAEGVETAEELDHLVGLGVDMAQGHLLARPVPATAWEPVAQG</sequence>
<dbReference type="PROSITE" id="PS50887">
    <property type="entry name" value="GGDEF"/>
    <property type="match status" value="1"/>
</dbReference>
<dbReference type="InterPro" id="IPR029016">
    <property type="entry name" value="GAF-like_dom_sf"/>
</dbReference>
<dbReference type="CDD" id="cd01949">
    <property type="entry name" value="GGDEF"/>
    <property type="match status" value="1"/>
</dbReference>
<dbReference type="EMBL" id="JABEMA010000048">
    <property type="protein sequence ID" value="NNH22532.1"/>
    <property type="molecule type" value="Genomic_DNA"/>
</dbReference>
<dbReference type="SMART" id="SM00267">
    <property type="entry name" value="GGDEF"/>
    <property type="match status" value="1"/>
</dbReference>
<name>A0A849BNY0_9ACTN</name>
<dbReference type="InterPro" id="IPR050706">
    <property type="entry name" value="Cyclic-di-GMP_PDE-like"/>
</dbReference>
<dbReference type="InterPro" id="IPR003018">
    <property type="entry name" value="GAF"/>
</dbReference>
<evidence type="ECO:0000313" key="5">
    <source>
        <dbReference type="Proteomes" id="UP000555552"/>
    </source>
</evidence>
<dbReference type="SUPFAM" id="SSF55781">
    <property type="entry name" value="GAF domain-like"/>
    <property type="match status" value="2"/>
</dbReference>
<dbReference type="InterPro" id="IPR035919">
    <property type="entry name" value="EAL_sf"/>
</dbReference>
<protein>
    <submittedName>
        <fullName evidence="4">EAL domain-containing protein</fullName>
    </submittedName>
</protein>
<dbReference type="Pfam" id="PF13185">
    <property type="entry name" value="GAF_2"/>
    <property type="match status" value="1"/>
</dbReference>
<dbReference type="AlphaFoldDB" id="A0A849BNY0"/>
<dbReference type="Gene3D" id="3.30.70.270">
    <property type="match status" value="1"/>
</dbReference>
<feature type="compositionally biased region" description="Gly residues" evidence="1">
    <location>
        <begin position="1"/>
        <end position="12"/>
    </location>
</feature>
<dbReference type="Gene3D" id="3.30.450.40">
    <property type="match status" value="2"/>
</dbReference>
<evidence type="ECO:0000313" key="4">
    <source>
        <dbReference type="EMBL" id="NNH22532.1"/>
    </source>
</evidence>
<keyword evidence="5" id="KW-1185">Reference proteome</keyword>
<dbReference type="SUPFAM" id="SSF141868">
    <property type="entry name" value="EAL domain-like"/>
    <property type="match status" value="1"/>
</dbReference>